<comment type="caution">
    <text evidence="3">The sequence shown here is derived from an EMBL/GenBank/DDBJ whole genome shotgun (WGS) entry which is preliminary data.</text>
</comment>
<dbReference type="PANTHER" id="PTHR47032">
    <property type="entry name" value="UDP-D-XYLOSE:L-FUCOSE ALPHA-1,3-D-XYLOSYLTRANSFERASE-RELATED"/>
    <property type="match status" value="1"/>
</dbReference>
<gene>
    <name evidence="3" type="ORF">CYMTET_4580</name>
</gene>
<dbReference type="EMBL" id="LGRX02000648">
    <property type="protein sequence ID" value="KAK3287926.1"/>
    <property type="molecule type" value="Genomic_DNA"/>
</dbReference>
<feature type="compositionally biased region" description="Low complexity" evidence="1">
    <location>
        <begin position="75"/>
        <end position="101"/>
    </location>
</feature>
<evidence type="ECO:0000259" key="2">
    <source>
        <dbReference type="Pfam" id="PF03407"/>
    </source>
</evidence>
<evidence type="ECO:0000313" key="4">
    <source>
        <dbReference type="Proteomes" id="UP001190700"/>
    </source>
</evidence>
<feature type="region of interest" description="Disordered" evidence="1">
    <location>
        <begin position="150"/>
        <end position="173"/>
    </location>
</feature>
<feature type="domain" description="Nucleotide-diphospho-sugar transferase" evidence="2">
    <location>
        <begin position="531"/>
        <end position="618"/>
    </location>
</feature>
<feature type="compositionally biased region" description="Low complexity" evidence="1">
    <location>
        <begin position="154"/>
        <end position="173"/>
    </location>
</feature>
<organism evidence="3 4">
    <name type="scientific">Cymbomonas tetramitiformis</name>
    <dbReference type="NCBI Taxonomy" id="36881"/>
    <lineage>
        <taxon>Eukaryota</taxon>
        <taxon>Viridiplantae</taxon>
        <taxon>Chlorophyta</taxon>
        <taxon>Pyramimonadophyceae</taxon>
        <taxon>Pyramimonadales</taxon>
        <taxon>Pyramimonadaceae</taxon>
        <taxon>Cymbomonas</taxon>
    </lineage>
</organism>
<dbReference type="InterPro" id="IPR052636">
    <property type="entry name" value="UDP-D-xylose:L-fucose_XylT"/>
</dbReference>
<dbReference type="Proteomes" id="UP001190700">
    <property type="component" value="Unassembled WGS sequence"/>
</dbReference>
<keyword evidence="4" id="KW-1185">Reference proteome</keyword>
<name>A0AAE0LJR1_9CHLO</name>
<dbReference type="GO" id="GO:0005794">
    <property type="term" value="C:Golgi apparatus"/>
    <property type="evidence" value="ECO:0007669"/>
    <property type="project" value="TreeGrafter"/>
</dbReference>
<feature type="compositionally biased region" description="Polar residues" evidence="1">
    <location>
        <begin position="102"/>
        <end position="112"/>
    </location>
</feature>
<dbReference type="AlphaFoldDB" id="A0AAE0LJR1"/>
<reference evidence="3 4" key="1">
    <citation type="journal article" date="2015" name="Genome Biol. Evol.">
        <title>Comparative Genomics of a Bacterivorous Green Alga Reveals Evolutionary Causalities and Consequences of Phago-Mixotrophic Mode of Nutrition.</title>
        <authorList>
            <person name="Burns J.A."/>
            <person name="Paasch A."/>
            <person name="Narechania A."/>
            <person name="Kim E."/>
        </authorList>
    </citation>
    <scope>NUCLEOTIDE SEQUENCE [LARGE SCALE GENOMIC DNA]</scope>
    <source>
        <strain evidence="3 4">PLY_AMNH</strain>
    </source>
</reference>
<dbReference type="PANTHER" id="PTHR47032:SF1">
    <property type="entry name" value="UDP-D-XYLOSE:L-FUCOSE ALPHA-1,3-D-XYLOSYLTRANSFERASE-RELATED"/>
    <property type="match status" value="1"/>
</dbReference>
<dbReference type="Pfam" id="PF03407">
    <property type="entry name" value="Nucleotid_trans"/>
    <property type="match status" value="1"/>
</dbReference>
<accession>A0AAE0LJR1</accession>
<evidence type="ECO:0000313" key="3">
    <source>
        <dbReference type="EMBL" id="KAK3287926.1"/>
    </source>
</evidence>
<sequence>MMRFSELKNVVLVAAIFILVIFVEEADHFRNQLASNIRASIAETPPYDLDASAKGTAEQQAHRGSKSPSERFRDSASTITTNSTSATTTAPTAAPSNTPTSFQDLRSNTTPAPTAALSIRTPSLVSASNFGVLDFRGPKPSHGRLVASPTKFFSEAAPPSTTSPTSSSELKSPSTEQKGWAVCSVIEGQSCNCNGTVHFGPKFANAVDGPINTLEQLKAANGLTAASKTSILCDSGSFLFDPSPGVTKFCICEGDGGIDLQTYGRLQPETKGASTLKVPDHVASILGSVNASSRLRVVTPTRADDILLNFTGESVPGLRARFLWNGYCVDGSTNIDCFCAEGVPKLTLEGCDKRCADKGAQCTGFAFHENGLCRIYSQALKPWKSGHLFWSQYKCYGMPTKQDGTMVLSREPVEKAQTSDADLAAMSAASAAERAKQRDEWLSSLEMPPASGWESGRYVEETEFLSLGKMPPPLPPMDLETPGNLRTALANTAYKGEVIFMVSNRGHAHLAVNMVLNLRFLGMDHALLVADTAELCQELGEHVENLGCHFSSQMTREPVEGRKTSASFKIWTMRKQYIGRIVGLGYNVFQTDTDVVWWLNPYPALKSMFRDKNIVMQNEGSLCPGANGGVLYSQNVTVGGPAHWTLGEIPRRVLELSEHPERLQIVAPEAFAEGISTRSHKIMLGGAMKVTDEQDMLNDVMASAFQGELVRFFSTRVFILEQIVPWELRLDPVGRDEIRMSWMERHNLNLKWEVSRPEPEEFGMFPDGMCTTKSKQRFVQYRQLHQVAGLEVHNATEYAAAAPQWLFGGQSSIRALTRLGCLKDLPPRTSWQERLPLKEAIVHHLVGPAHESRELLMRALGAWHYYPVDLLKNMFPLDGSRVLGLAAMPPEGLAFNGTAEDVKEKIFRLLRRLMLIAAVADRLPVAPVFSCQVIQMREDFVHDLPCPNTNVSCCIFTPPDGCTRKVIVHQPEVEWLRQQIPAEYSHEIALSDVAGAELPAQDSAAWTAWSADEWRPVAAEKRSQLSAGRIASMLTDERRMVMNLDVPGLSNGDGDEVLRHLPEVVSDVKDADVARLRVKHCVGLVKTNDHKGTLKMLSESSSPSPVIEHIKTSMKLQRPQTGGSGSDPNAQWAEKTARAQRSHTFVG</sequence>
<dbReference type="InterPro" id="IPR005069">
    <property type="entry name" value="Nucl-diP-sugar_transferase"/>
</dbReference>
<feature type="compositionally biased region" description="Polar residues" evidence="1">
    <location>
        <begin position="1114"/>
        <end position="1129"/>
    </location>
</feature>
<proteinExistence type="predicted"/>
<dbReference type="GO" id="GO:0016757">
    <property type="term" value="F:glycosyltransferase activity"/>
    <property type="evidence" value="ECO:0007669"/>
    <property type="project" value="TreeGrafter"/>
</dbReference>
<evidence type="ECO:0000256" key="1">
    <source>
        <dbReference type="SAM" id="MobiDB-lite"/>
    </source>
</evidence>
<protein>
    <recommendedName>
        <fullName evidence="2">Nucleotide-diphospho-sugar transferase domain-containing protein</fullName>
    </recommendedName>
</protein>
<feature type="region of interest" description="Disordered" evidence="1">
    <location>
        <begin position="48"/>
        <end position="116"/>
    </location>
</feature>
<feature type="region of interest" description="Disordered" evidence="1">
    <location>
        <begin position="1114"/>
        <end position="1147"/>
    </location>
</feature>